<dbReference type="Proteomes" id="UP001058974">
    <property type="component" value="Chromosome 4"/>
</dbReference>
<accession>A0A9D4XAG1</accession>
<evidence type="ECO:0000313" key="3">
    <source>
        <dbReference type="EMBL" id="KAI5416524.1"/>
    </source>
</evidence>
<dbReference type="Gene3D" id="1.10.340.70">
    <property type="match status" value="1"/>
</dbReference>
<feature type="region of interest" description="Disordered" evidence="1">
    <location>
        <begin position="147"/>
        <end position="187"/>
    </location>
</feature>
<keyword evidence="4" id="KW-1185">Reference proteome</keyword>
<dbReference type="Gramene" id="Psat04G0154100-T1">
    <property type="protein sequence ID" value="KAI5416524.1"/>
    <property type="gene ID" value="KIW84_041541"/>
</dbReference>
<name>A0A9D4XAG1_PEA</name>
<dbReference type="PANTHER" id="PTHR37984">
    <property type="entry name" value="PROTEIN CBG26694"/>
    <property type="match status" value="1"/>
</dbReference>
<dbReference type="FunFam" id="1.10.340.70:FF:000001">
    <property type="entry name" value="Retrovirus-related Pol polyprotein from transposon gypsy-like Protein"/>
    <property type="match status" value="1"/>
</dbReference>
<reference evidence="3 4" key="1">
    <citation type="journal article" date="2022" name="Nat. Genet.">
        <title>Improved pea reference genome and pan-genome highlight genomic features and evolutionary characteristics.</title>
        <authorList>
            <person name="Yang T."/>
            <person name="Liu R."/>
            <person name="Luo Y."/>
            <person name="Hu S."/>
            <person name="Wang D."/>
            <person name="Wang C."/>
            <person name="Pandey M.K."/>
            <person name="Ge S."/>
            <person name="Xu Q."/>
            <person name="Li N."/>
            <person name="Li G."/>
            <person name="Huang Y."/>
            <person name="Saxena R.K."/>
            <person name="Ji Y."/>
            <person name="Li M."/>
            <person name="Yan X."/>
            <person name="He Y."/>
            <person name="Liu Y."/>
            <person name="Wang X."/>
            <person name="Xiang C."/>
            <person name="Varshney R.K."/>
            <person name="Ding H."/>
            <person name="Gao S."/>
            <person name="Zong X."/>
        </authorList>
    </citation>
    <scope>NUCLEOTIDE SEQUENCE [LARGE SCALE GENOMIC DNA]</scope>
    <source>
        <strain evidence="3 4">cv. Zhongwan 6</strain>
    </source>
</reference>
<dbReference type="PROSITE" id="PS00141">
    <property type="entry name" value="ASP_PROTEASE"/>
    <property type="match status" value="1"/>
</dbReference>
<dbReference type="InterPro" id="IPR041588">
    <property type="entry name" value="Integrase_H2C2"/>
</dbReference>
<dbReference type="PANTHER" id="PTHR37984:SF15">
    <property type="entry name" value="INTEGRASE CATALYTIC DOMAIN-CONTAINING PROTEIN"/>
    <property type="match status" value="1"/>
</dbReference>
<feature type="compositionally biased region" description="Low complexity" evidence="1">
    <location>
        <begin position="147"/>
        <end position="158"/>
    </location>
</feature>
<sequence>MTDYQREFERLCNRVNGLSPIAIIDCFISGLKNHIQNELAIHQPTSISQAIGLAKLIESKTLASRPYQTNPSKFSKPPLLPTPFTPTLPKPLDPQQHIPIRRLNPTEMQERKTQGLCFNCDECFHPGHRCKTKPFLLLLTDEEHLTLTDTTDPTSTPVETHDSPASPTETESETASDSIQLSLQAATGQPSPRTLRFTASIYGHNLTVLVDSGSSYNIIQPRIATFLHRPIHNFPSFPVMVGNGQKLLKKASEDQLMQQKFTVKADLLYFKYRLFIPIESGLISSLLMEFHASPLGGHSGIQATLACLSASFYWPGMHKDVKTFVNACHICQHNKYNTHAPYGLLQPLPLPQQVWDDICDTKPLHLFEPSHHQK</sequence>
<evidence type="ECO:0000313" key="4">
    <source>
        <dbReference type="Proteomes" id="UP001058974"/>
    </source>
</evidence>
<dbReference type="InterPro" id="IPR001969">
    <property type="entry name" value="Aspartic_peptidase_AS"/>
</dbReference>
<gene>
    <name evidence="3" type="ORF">KIW84_041541</name>
</gene>
<feature type="compositionally biased region" description="Polar residues" evidence="1">
    <location>
        <begin position="163"/>
        <end position="187"/>
    </location>
</feature>
<evidence type="ECO:0000256" key="1">
    <source>
        <dbReference type="SAM" id="MobiDB-lite"/>
    </source>
</evidence>
<dbReference type="CDD" id="cd00303">
    <property type="entry name" value="retropepsin_like"/>
    <property type="match status" value="1"/>
</dbReference>
<dbReference type="Pfam" id="PF17921">
    <property type="entry name" value="Integrase_H2C2"/>
    <property type="match status" value="1"/>
</dbReference>
<dbReference type="InterPro" id="IPR050951">
    <property type="entry name" value="Retrovirus_Pol_polyprotein"/>
</dbReference>
<evidence type="ECO:0000259" key="2">
    <source>
        <dbReference type="Pfam" id="PF17921"/>
    </source>
</evidence>
<dbReference type="GO" id="GO:0006508">
    <property type="term" value="P:proteolysis"/>
    <property type="evidence" value="ECO:0007669"/>
    <property type="project" value="InterPro"/>
</dbReference>
<dbReference type="EMBL" id="JAMSHJ010000004">
    <property type="protein sequence ID" value="KAI5416524.1"/>
    <property type="molecule type" value="Genomic_DNA"/>
</dbReference>
<dbReference type="GO" id="GO:0004190">
    <property type="term" value="F:aspartic-type endopeptidase activity"/>
    <property type="evidence" value="ECO:0007669"/>
    <property type="project" value="InterPro"/>
</dbReference>
<protein>
    <recommendedName>
        <fullName evidence="2">Integrase zinc-binding domain-containing protein</fullName>
    </recommendedName>
</protein>
<feature type="domain" description="Integrase zinc-binding" evidence="2">
    <location>
        <begin position="281"/>
        <end position="336"/>
    </location>
</feature>
<organism evidence="3 4">
    <name type="scientific">Pisum sativum</name>
    <name type="common">Garden pea</name>
    <name type="synonym">Lathyrus oleraceus</name>
    <dbReference type="NCBI Taxonomy" id="3888"/>
    <lineage>
        <taxon>Eukaryota</taxon>
        <taxon>Viridiplantae</taxon>
        <taxon>Streptophyta</taxon>
        <taxon>Embryophyta</taxon>
        <taxon>Tracheophyta</taxon>
        <taxon>Spermatophyta</taxon>
        <taxon>Magnoliopsida</taxon>
        <taxon>eudicotyledons</taxon>
        <taxon>Gunneridae</taxon>
        <taxon>Pentapetalae</taxon>
        <taxon>rosids</taxon>
        <taxon>fabids</taxon>
        <taxon>Fabales</taxon>
        <taxon>Fabaceae</taxon>
        <taxon>Papilionoideae</taxon>
        <taxon>50 kb inversion clade</taxon>
        <taxon>NPAAA clade</taxon>
        <taxon>Hologalegina</taxon>
        <taxon>IRL clade</taxon>
        <taxon>Fabeae</taxon>
        <taxon>Lathyrus</taxon>
    </lineage>
</organism>
<proteinExistence type="predicted"/>
<dbReference type="AlphaFoldDB" id="A0A9D4XAG1"/>
<comment type="caution">
    <text evidence="3">The sequence shown here is derived from an EMBL/GenBank/DDBJ whole genome shotgun (WGS) entry which is preliminary data.</text>
</comment>